<feature type="transmembrane region" description="Helical" evidence="6">
    <location>
        <begin position="344"/>
        <end position="368"/>
    </location>
</feature>
<evidence type="ECO:0000259" key="7">
    <source>
        <dbReference type="PROSITE" id="PS50255"/>
    </source>
</evidence>
<evidence type="ECO:0000256" key="3">
    <source>
        <dbReference type="ARBA" id="ARBA00023004"/>
    </source>
</evidence>
<keyword evidence="9" id="KW-1185">Reference proteome</keyword>
<dbReference type="EMBL" id="AGNL01021987">
    <property type="protein sequence ID" value="EJK59932.1"/>
    <property type="molecule type" value="Genomic_DNA"/>
</dbReference>
<keyword evidence="6" id="KW-0812">Transmembrane</keyword>
<dbReference type="OrthoDB" id="260519at2759"/>
<keyword evidence="1" id="KW-0349">Heme</keyword>
<evidence type="ECO:0000313" key="9">
    <source>
        <dbReference type="Proteomes" id="UP000266841"/>
    </source>
</evidence>
<comment type="caution">
    <text evidence="8">The sequence shown here is derived from an EMBL/GenBank/DDBJ whole genome shotgun (WGS) entry which is preliminary data.</text>
</comment>
<dbReference type="PROSITE" id="PS50255">
    <property type="entry name" value="CYTOCHROME_B5_2"/>
    <property type="match status" value="1"/>
</dbReference>
<comment type="similarity">
    <text evidence="4">Belongs to the cytochrome b5 family.</text>
</comment>
<feature type="region of interest" description="Disordered" evidence="5">
    <location>
        <begin position="198"/>
        <end position="228"/>
    </location>
</feature>
<name>K0SN85_THAOC</name>
<dbReference type="GO" id="GO:0016020">
    <property type="term" value="C:membrane"/>
    <property type="evidence" value="ECO:0007669"/>
    <property type="project" value="TreeGrafter"/>
</dbReference>
<evidence type="ECO:0000256" key="4">
    <source>
        <dbReference type="ARBA" id="ARBA00038168"/>
    </source>
</evidence>
<evidence type="ECO:0000256" key="5">
    <source>
        <dbReference type="SAM" id="MobiDB-lite"/>
    </source>
</evidence>
<evidence type="ECO:0000256" key="2">
    <source>
        <dbReference type="ARBA" id="ARBA00022723"/>
    </source>
</evidence>
<keyword evidence="2" id="KW-0479">Metal-binding</keyword>
<dbReference type="InterPro" id="IPR001199">
    <property type="entry name" value="Cyt_B5-like_heme/steroid-bd"/>
</dbReference>
<protein>
    <recommendedName>
        <fullName evidence="7">Cytochrome b5 heme-binding domain-containing protein</fullName>
    </recommendedName>
</protein>
<feature type="compositionally biased region" description="Basic and acidic residues" evidence="5">
    <location>
        <begin position="143"/>
        <end position="160"/>
    </location>
</feature>
<dbReference type="GO" id="GO:0020037">
    <property type="term" value="F:heme binding"/>
    <property type="evidence" value="ECO:0007669"/>
    <property type="project" value="TreeGrafter"/>
</dbReference>
<evidence type="ECO:0000313" key="8">
    <source>
        <dbReference type="EMBL" id="EJK59932.1"/>
    </source>
</evidence>
<dbReference type="PANTHER" id="PTHR19359:SF25">
    <property type="entry name" value="CYTOCHROME B5 HEME-BINDING DOMAIN-CONTAINING PROTEIN"/>
    <property type="match status" value="1"/>
</dbReference>
<dbReference type="Pfam" id="PF00173">
    <property type="entry name" value="Cyt-b5"/>
    <property type="match status" value="1"/>
</dbReference>
<evidence type="ECO:0000256" key="1">
    <source>
        <dbReference type="ARBA" id="ARBA00022617"/>
    </source>
</evidence>
<sequence>MSPKLLTPAWVVAGIPVTGICMRGIEKILRHSASFAPDRKTGLQETSPLARREVEVAIVVRPPTGPPWWARGPFDRSARPPPIYVRSNTYRANRAIRSIPAIPPALPGSEDLQLYYPSRSIIRSCTIENRADQPALNERRAAQSYNRLERQGRINAEEGRTLATEDPFDSSGGGSVFYRIALSPARPIDCAGETHPWISKSLDPRCQPTQPRQITGTPDGKPREPADGPRRLRLGLAAVGGGHISELGGRTFESRARSIAGSAALVPKAKYSWASESLGTQSTVMTRRSLATASVPEPEITRREGAATEGRIWASFAWMITFFIPNKCIMRNTKDAKQAWREKVALFVIMVSCSVFFVGVFGFVPLLLCKEDSIFSMSDIWLQTGENWVVVHGIIYDVKDLIYRHPGGVDGIVDFLGKDASKVFPRAPPVQLPQKCLDMVKVEAYSLNVEGPMNNFTNPTCAEFTELDMLLGITCHTFAAGSQGVNKFLGDFNRGELSHTTPGLNELGIHWVAIYDRVYDVTTYVDAIRENQEPAVGGGEPNLDNNPAAYLH</sequence>
<dbReference type="Gene3D" id="3.10.120.10">
    <property type="entry name" value="Cytochrome b5-like heme/steroid binding domain"/>
    <property type="match status" value="1"/>
</dbReference>
<reference evidence="8 9" key="1">
    <citation type="journal article" date="2012" name="Genome Biol.">
        <title>Genome and low-iron response of an oceanic diatom adapted to chronic iron limitation.</title>
        <authorList>
            <person name="Lommer M."/>
            <person name="Specht M."/>
            <person name="Roy A.S."/>
            <person name="Kraemer L."/>
            <person name="Andreson R."/>
            <person name="Gutowska M.A."/>
            <person name="Wolf J."/>
            <person name="Bergner S.V."/>
            <person name="Schilhabel M.B."/>
            <person name="Klostermeier U.C."/>
            <person name="Beiko R.G."/>
            <person name="Rosenstiel P."/>
            <person name="Hippler M."/>
            <person name="Laroche J."/>
        </authorList>
    </citation>
    <scope>NUCLEOTIDE SEQUENCE [LARGE SCALE GENOMIC DNA]</scope>
    <source>
        <strain evidence="8 9">CCMP1005</strain>
    </source>
</reference>
<accession>K0SN85</accession>
<evidence type="ECO:0000256" key="6">
    <source>
        <dbReference type="SAM" id="Phobius"/>
    </source>
</evidence>
<dbReference type="PANTHER" id="PTHR19359">
    <property type="entry name" value="CYTOCHROME B5"/>
    <property type="match status" value="1"/>
</dbReference>
<feature type="region of interest" description="Disordered" evidence="5">
    <location>
        <begin position="533"/>
        <end position="552"/>
    </location>
</feature>
<dbReference type="SMART" id="SM01117">
    <property type="entry name" value="Cyt-b5"/>
    <property type="match status" value="1"/>
</dbReference>
<dbReference type="InterPro" id="IPR050668">
    <property type="entry name" value="Cytochrome_b5"/>
</dbReference>
<keyword evidence="6" id="KW-1133">Transmembrane helix</keyword>
<dbReference type="AlphaFoldDB" id="K0SN85"/>
<keyword evidence="3" id="KW-0408">Iron</keyword>
<dbReference type="InterPro" id="IPR036400">
    <property type="entry name" value="Cyt_B5-like_heme/steroid_sf"/>
</dbReference>
<organism evidence="8 9">
    <name type="scientific">Thalassiosira oceanica</name>
    <name type="common">Marine diatom</name>
    <dbReference type="NCBI Taxonomy" id="159749"/>
    <lineage>
        <taxon>Eukaryota</taxon>
        <taxon>Sar</taxon>
        <taxon>Stramenopiles</taxon>
        <taxon>Ochrophyta</taxon>
        <taxon>Bacillariophyta</taxon>
        <taxon>Coscinodiscophyceae</taxon>
        <taxon>Thalassiosirophycidae</taxon>
        <taxon>Thalassiosirales</taxon>
        <taxon>Thalassiosiraceae</taxon>
        <taxon>Thalassiosira</taxon>
    </lineage>
</organism>
<gene>
    <name evidence="8" type="ORF">THAOC_19792</name>
</gene>
<dbReference type="GO" id="GO:0046872">
    <property type="term" value="F:metal ion binding"/>
    <property type="evidence" value="ECO:0007669"/>
    <property type="project" value="UniProtKB-KW"/>
</dbReference>
<dbReference type="Proteomes" id="UP000266841">
    <property type="component" value="Unassembled WGS sequence"/>
</dbReference>
<proteinExistence type="inferred from homology"/>
<dbReference type="SUPFAM" id="SSF55856">
    <property type="entry name" value="Cytochrome b5-like heme/steroid binding domain"/>
    <property type="match status" value="1"/>
</dbReference>
<feature type="region of interest" description="Disordered" evidence="5">
    <location>
        <begin position="143"/>
        <end position="169"/>
    </location>
</feature>
<feature type="transmembrane region" description="Helical" evidence="6">
    <location>
        <begin position="312"/>
        <end position="332"/>
    </location>
</feature>
<keyword evidence="6" id="KW-0472">Membrane</keyword>
<feature type="domain" description="Cytochrome b5 heme-binding" evidence="7">
    <location>
        <begin position="388"/>
        <end position="424"/>
    </location>
</feature>
<feature type="compositionally biased region" description="Polar residues" evidence="5">
    <location>
        <begin position="207"/>
        <end position="216"/>
    </location>
</feature>